<sequence length="100" mass="10534">MRANRLACLVIGAGAMLGAAGAGAGQWRDGAQVYEKVCAHCHEANVGPVLKGRQLPQVYIERVVRHGNRAMPSFRPSEIDDAALAEVAQLIGASAPLTKE</sequence>
<dbReference type="Pfam" id="PF13442">
    <property type="entry name" value="Cytochrome_CBB3"/>
    <property type="match status" value="1"/>
</dbReference>
<reference evidence="7" key="1">
    <citation type="submission" date="2019-12" db="EMBL/GenBank/DDBJ databases">
        <title>Comparative genomics gives insights into the taxonomy of the Azoarcus-Aromatoleum group and reveals separate origins of nif in the plant-associated Azoarcus and non-plant-associated Aromatoleum sub-groups.</title>
        <authorList>
            <person name="Lafos M."/>
            <person name="Maluk M."/>
            <person name="Batista M."/>
            <person name="Junghare M."/>
            <person name="Carmona M."/>
            <person name="Faoro H."/>
            <person name="Cruz L.M."/>
            <person name="Battistoni F."/>
            <person name="De Souza E."/>
            <person name="Pedrosa F."/>
            <person name="Chen W.-M."/>
            <person name="Poole P.S."/>
            <person name="Dixon R.A."/>
            <person name="James E.K."/>
        </authorList>
    </citation>
    <scope>NUCLEOTIDE SEQUENCE</scope>
    <source>
        <strain evidence="7">U120</strain>
    </source>
</reference>
<dbReference type="RefSeq" id="WP_169198909.1">
    <property type="nucleotide sequence ID" value="NZ_WTVH02000009.1"/>
</dbReference>
<name>A0ABX1N311_9RHOO</name>
<evidence type="ECO:0000313" key="8">
    <source>
        <dbReference type="Proteomes" id="UP000601990"/>
    </source>
</evidence>
<keyword evidence="2 4" id="KW-0479">Metal-binding</keyword>
<keyword evidence="5" id="KW-0732">Signal</keyword>
<feature type="chain" id="PRO_5046678785" evidence="5">
    <location>
        <begin position="25"/>
        <end position="100"/>
    </location>
</feature>
<comment type="caution">
    <text evidence="7">The sequence shown here is derived from an EMBL/GenBank/DDBJ whole genome shotgun (WGS) entry which is preliminary data.</text>
</comment>
<organism evidence="7 8">
    <name type="scientific">Aromatoleum buckelii</name>
    <dbReference type="NCBI Taxonomy" id="200254"/>
    <lineage>
        <taxon>Bacteria</taxon>
        <taxon>Pseudomonadati</taxon>
        <taxon>Pseudomonadota</taxon>
        <taxon>Betaproteobacteria</taxon>
        <taxon>Rhodocyclales</taxon>
        <taxon>Rhodocyclaceae</taxon>
        <taxon>Aromatoleum</taxon>
    </lineage>
</organism>
<evidence type="ECO:0000256" key="2">
    <source>
        <dbReference type="ARBA" id="ARBA00022723"/>
    </source>
</evidence>
<accession>A0ABX1N311</accession>
<evidence type="ECO:0000259" key="6">
    <source>
        <dbReference type="PROSITE" id="PS51007"/>
    </source>
</evidence>
<gene>
    <name evidence="7" type="ORF">GO608_09945</name>
</gene>
<dbReference type="PROSITE" id="PS51007">
    <property type="entry name" value="CYTC"/>
    <property type="match status" value="1"/>
</dbReference>
<keyword evidence="3 4" id="KW-0408">Iron</keyword>
<dbReference type="Gene3D" id="1.10.760.10">
    <property type="entry name" value="Cytochrome c-like domain"/>
    <property type="match status" value="1"/>
</dbReference>
<dbReference type="EMBL" id="WTVH01000016">
    <property type="protein sequence ID" value="NMF93649.1"/>
    <property type="molecule type" value="Genomic_DNA"/>
</dbReference>
<feature type="signal peptide" evidence="5">
    <location>
        <begin position="1"/>
        <end position="24"/>
    </location>
</feature>
<dbReference type="SUPFAM" id="SSF46626">
    <property type="entry name" value="Cytochrome c"/>
    <property type="match status" value="1"/>
</dbReference>
<protein>
    <submittedName>
        <fullName evidence="7">Cytochrome c</fullName>
    </submittedName>
</protein>
<dbReference type="InterPro" id="IPR036909">
    <property type="entry name" value="Cyt_c-like_dom_sf"/>
</dbReference>
<proteinExistence type="predicted"/>
<dbReference type="InterPro" id="IPR009056">
    <property type="entry name" value="Cyt_c-like_dom"/>
</dbReference>
<evidence type="ECO:0000256" key="3">
    <source>
        <dbReference type="ARBA" id="ARBA00023004"/>
    </source>
</evidence>
<keyword evidence="8" id="KW-1185">Reference proteome</keyword>
<dbReference type="Proteomes" id="UP000601990">
    <property type="component" value="Unassembled WGS sequence"/>
</dbReference>
<evidence type="ECO:0000256" key="1">
    <source>
        <dbReference type="ARBA" id="ARBA00022617"/>
    </source>
</evidence>
<evidence type="ECO:0000313" key="7">
    <source>
        <dbReference type="EMBL" id="NMF93649.1"/>
    </source>
</evidence>
<keyword evidence="1 4" id="KW-0349">Heme</keyword>
<evidence type="ECO:0000256" key="4">
    <source>
        <dbReference type="PROSITE-ProRule" id="PRU00433"/>
    </source>
</evidence>
<evidence type="ECO:0000256" key="5">
    <source>
        <dbReference type="SAM" id="SignalP"/>
    </source>
</evidence>
<feature type="domain" description="Cytochrome c" evidence="6">
    <location>
        <begin position="25"/>
        <end position="95"/>
    </location>
</feature>